<evidence type="ECO:0000256" key="1">
    <source>
        <dbReference type="SAM" id="MobiDB-lite"/>
    </source>
</evidence>
<evidence type="ECO:0000313" key="3">
    <source>
        <dbReference type="Proteomes" id="UP000054516"/>
    </source>
</evidence>
<gene>
    <name evidence="2" type="ORF">SAMD00023353_4200440</name>
</gene>
<sequence length="261" mass="29664">MAIHPLFFVLVRNYRVLETNSLVQSPNLDLTARGPQQIIIRTIDGEHMGEPRALNDAGLLGDDTDRKAYRHAAHGVCTSIESHPNNFPVWVCLQRQPCPPNHLWVLNLSNFEFLVVPITEVCWVPSHEAPNGDLYTTIGSPGKHGYEKETRLPMIVQKVGFPEQTRFDIPLSSLSGFERLQPGRQQTLFGYQSMKIQQARLARSRVTPYHAQTNRQLYRALPEDLPLPNFYQHDSSSDESEDINPEPREEQVPEACSPTLF</sequence>
<keyword evidence="3" id="KW-1185">Reference proteome</keyword>
<evidence type="ECO:0000313" key="2">
    <source>
        <dbReference type="EMBL" id="GAP90202.2"/>
    </source>
</evidence>
<dbReference type="EMBL" id="DF977487">
    <property type="protein sequence ID" value="GAP90202.2"/>
    <property type="molecule type" value="Genomic_DNA"/>
</dbReference>
<name>A0A1W2TP82_ROSNE</name>
<dbReference type="Proteomes" id="UP000054516">
    <property type="component" value="Unassembled WGS sequence"/>
</dbReference>
<protein>
    <submittedName>
        <fullName evidence="2">Uncharacterized protein</fullName>
    </submittedName>
</protein>
<proteinExistence type="predicted"/>
<dbReference type="OrthoDB" id="4709576at2759"/>
<reference evidence="2" key="1">
    <citation type="submission" date="2016-03" db="EMBL/GenBank/DDBJ databases">
        <title>Draft genome sequence of Rosellinia necatrix.</title>
        <authorList>
            <person name="Kanematsu S."/>
        </authorList>
    </citation>
    <scope>NUCLEOTIDE SEQUENCE [LARGE SCALE GENOMIC DNA]</scope>
    <source>
        <strain evidence="2">W97</strain>
    </source>
</reference>
<dbReference type="AlphaFoldDB" id="A0A1W2TP82"/>
<dbReference type="STRING" id="77044.A0A1W2TP82"/>
<feature type="region of interest" description="Disordered" evidence="1">
    <location>
        <begin position="228"/>
        <end position="261"/>
    </location>
</feature>
<accession>A0A1W2TP82</accession>
<organism evidence="2">
    <name type="scientific">Rosellinia necatrix</name>
    <name type="common">White root-rot fungus</name>
    <dbReference type="NCBI Taxonomy" id="77044"/>
    <lineage>
        <taxon>Eukaryota</taxon>
        <taxon>Fungi</taxon>
        <taxon>Dikarya</taxon>
        <taxon>Ascomycota</taxon>
        <taxon>Pezizomycotina</taxon>
        <taxon>Sordariomycetes</taxon>
        <taxon>Xylariomycetidae</taxon>
        <taxon>Xylariales</taxon>
        <taxon>Xylariaceae</taxon>
        <taxon>Rosellinia</taxon>
    </lineage>
</organism>